<keyword evidence="4" id="KW-1185">Reference proteome</keyword>
<evidence type="ECO:0000256" key="1">
    <source>
        <dbReference type="SAM" id="MobiDB-lite"/>
    </source>
</evidence>
<gene>
    <name evidence="3" type="ORF">FHS75_000121</name>
</gene>
<evidence type="ECO:0000256" key="2">
    <source>
        <dbReference type="SAM" id="SignalP"/>
    </source>
</evidence>
<protein>
    <submittedName>
        <fullName evidence="3">Uncharacterized protein</fullName>
    </submittedName>
</protein>
<proteinExistence type="predicted"/>
<feature type="region of interest" description="Disordered" evidence="1">
    <location>
        <begin position="20"/>
        <end position="44"/>
    </location>
</feature>
<feature type="signal peptide" evidence="2">
    <location>
        <begin position="1"/>
        <end position="24"/>
    </location>
</feature>
<dbReference type="AlphaFoldDB" id="A0A7Z0BRG1"/>
<comment type="caution">
    <text evidence="3">The sequence shown here is derived from an EMBL/GenBank/DDBJ whole genome shotgun (WGS) entry which is preliminary data.</text>
</comment>
<feature type="chain" id="PRO_5031324508" evidence="2">
    <location>
        <begin position="25"/>
        <end position="92"/>
    </location>
</feature>
<dbReference type="RefSeq" id="WP_179405787.1">
    <property type="nucleotide sequence ID" value="NZ_BMGF01000001.1"/>
</dbReference>
<dbReference type="Proteomes" id="UP000522081">
    <property type="component" value="Unassembled WGS sequence"/>
</dbReference>
<name>A0A7Z0BRG1_9SPHN</name>
<dbReference type="EMBL" id="JACBZF010000001">
    <property type="protein sequence ID" value="NYH93816.1"/>
    <property type="molecule type" value="Genomic_DNA"/>
</dbReference>
<evidence type="ECO:0000313" key="4">
    <source>
        <dbReference type="Proteomes" id="UP000522081"/>
    </source>
</evidence>
<sequence length="92" mass="9853">MKKTLLFAAVASLSAAGFTSPALADNHGNNAKSPEIVERNSRGQATKVRIEGKVYDVCMGDDKDGCINPRAAGLKWGNRPLDHWPGKPSSEM</sequence>
<evidence type="ECO:0000313" key="3">
    <source>
        <dbReference type="EMBL" id="NYH93816.1"/>
    </source>
</evidence>
<keyword evidence="2" id="KW-0732">Signal</keyword>
<accession>A0A7Z0BRG1</accession>
<organism evidence="3 4">
    <name type="scientific">Novosphingobium marinum</name>
    <dbReference type="NCBI Taxonomy" id="1514948"/>
    <lineage>
        <taxon>Bacteria</taxon>
        <taxon>Pseudomonadati</taxon>
        <taxon>Pseudomonadota</taxon>
        <taxon>Alphaproteobacteria</taxon>
        <taxon>Sphingomonadales</taxon>
        <taxon>Sphingomonadaceae</taxon>
        <taxon>Novosphingobium</taxon>
    </lineage>
</organism>
<reference evidence="3 4" key="1">
    <citation type="submission" date="2020-07" db="EMBL/GenBank/DDBJ databases">
        <title>Genomic Encyclopedia of Type Strains, Phase IV (KMG-IV): sequencing the most valuable type-strain genomes for metagenomic binning, comparative biology and taxonomic classification.</title>
        <authorList>
            <person name="Goeker M."/>
        </authorList>
    </citation>
    <scope>NUCLEOTIDE SEQUENCE [LARGE SCALE GENOMIC DNA]</scope>
    <source>
        <strain evidence="3 4">DSM 29043</strain>
    </source>
</reference>